<evidence type="ECO:0000313" key="2">
    <source>
        <dbReference type="Proteomes" id="UP000735302"/>
    </source>
</evidence>
<dbReference type="Proteomes" id="UP000735302">
    <property type="component" value="Unassembled WGS sequence"/>
</dbReference>
<gene>
    <name evidence="1" type="ORF">PoB_006092900</name>
</gene>
<reference evidence="1 2" key="1">
    <citation type="journal article" date="2021" name="Elife">
        <title>Chloroplast acquisition without the gene transfer in kleptoplastic sea slugs, Plakobranchus ocellatus.</title>
        <authorList>
            <person name="Maeda T."/>
            <person name="Takahashi S."/>
            <person name="Yoshida T."/>
            <person name="Shimamura S."/>
            <person name="Takaki Y."/>
            <person name="Nagai Y."/>
            <person name="Toyoda A."/>
            <person name="Suzuki Y."/>
            <person name="Arimoto A."/>
            <person name="Ishii H."/>
            <person name="Satoh N."/>
            <person name="Nishiyama T."/>
            <person name="Hasebe M."/>
            <person name="Maruyama T."/>
            <person name="Minagawa J."/>
            <person name="Obokata J."/>
            <person name="Shigenobu S."/>
        </authorList>
    </citation>
    <scope>NUCLEOTIDE SEQUENCE [LARGE SCALE GENOMIC DNA]</scope>
</reference>
<protein>
    <submittedName>
        <fullName evidence="1">Uncharacterized protein</fullName>
    </submittedName>
</protein>
<dbReference type="EMBL" id="BLXT01006904">
    <property type="protein sequence ID" value="GFO34424.1"/>
    <property type="molecule type" value="Genomic_DNA"/>
</dbReference>
<proteinExistence type="predicted"/>
<sequence>MRVENVKILLEISLYIVGQFIQCTQRSPAYSISIGRLNHEPTILHQHRQNTLACKTQTPDQMDVNTFGIQLESYCVTAIHHQELHNGYVPLPLRIKTYGRDWVNDPGGQ</sequence>
<evidence type="ECO:0000313" key="1">
    <source>
        <dbReference type="EMBL" id="GFO34424.1"/>
    </source>
</evidence>
<feature type="non-terminal residue" evidence="1">
    <location>
        <position position="109"/>
    </location>
</feature>
<comment type="caution">
    <text evidence="1">The sequence shown here is derived from an EMBL/GenBank/DDBJ whole genome shotgun (WGS) entry which is preliminary data.</text>
</comment>
<keyword evidence="2" id="KW-1185">Reference proteome</keyword>
<organism evidence="1 2">
    <name type="scientific">Plakobranchus ocellatus</name>
    <dbReference type="NCBI Taxonomy" id="259542"/>
    <lineage>
        <taxon>Eukaryota</taxon>
        <taxon>Metazoa</taxon>
        <taxon>Spiralia</taxon>
        <taxon>Lophotrochozoa</taxon>
        <taxon>Mollusca</taxon>
        <taxon>Gastropoda</taxon>
        <taxon>Heterobranchia</taxon>
        <taxon>Euthyneura</taxon>
        <taxon>Panpulmonata</taxon>
        <taxon>Sacoglossa</taxon>
        <taxon>Placobranchoidea</taxon>
        <taxon>Plakobranchidae</taxon>
        <taxon>Plakobranchus</taxon>
    </lineage>
</organism>
<name>A0AAV4CRE2_9GAST</name>
<dbReference type="AlphaFoldDB" id="A0AAV4CRE2"/>
<accession>A0AAV4CRE2</accession>